<name>A0AAQ1MDS5_9FIRM</name>
<protein>
    <submittedName>
        <fullName evidence="2">Uncharacterized protein</fullName>
    </submittedName>
</protein>
<dbReference type="RefSeq" id="WP_021660698.1">
    <property type="nucleotide sequence ID" value="NZ_FQVY01000002.1"/>
</dbReference>
<evidence type="ECO:0000313" key="3">
    <source>
        <dbReference type="Proteomes" id="UP000184089"/>
    </source>
</evidence>
<reference evidence="3" key="2">
    <citation type="submission" date="2016-11" db="EMBL/GenBank/DDBJ databases">
        <authorList>
            <person name="Jaros S."/>
            <person name="Januszkiewicz K."/>
            <person name="Wedrychowicz H."/>
        </authorList>
    </citation>
    <scope>NUCLEOTIDE SEQUENCE [LARGE SCALE GENOMIC DNA]</scope>
    <source>
        <strain evidence="3">DSM 4029</strain>
    </source>
</reference>
<dbReference type="EMBL" id="JANGAB010000001">
    <property type="protein sequence ID" value="MCQ4948093.1"/>
    <property type="molecule type" value="Genomic_DNA"/>
</dbReference>
<accession>A0AAQ1MDS5</accession>
<evidence type="ECO:0000313" key="2">
    <source>
        <dbReference type="EMBL" id="SHG18090.1"/>
    </source>
</evidence>
<dbReference type="Proteomes" id="UP000184089">
    <property type="component" value="Unassembled WGS sequence"/>
</dbReference>
<dbReference type="AlphaFoldDB" id="A0AAQ1MDS5"/>
<gene>
    <name evidence="1" type="ORF">NE646_00205</name>
    <name evidence="2" type="ORF">SAMN05444424_1771</name>
</gene>
<dbReference type="Proteomes" id="UP001205063">
    <property type="component" value="Unassembled WGS sequence"/>
</dbReference>
<dbReference type="EMBL" id="FQVY01000002">
    <property type="protein sequence ID" value="SHG18090.1"/>
    <property type="molecule type" value="Genomic_DNA"/>
</dbReference>
<evidence type="ECO:0000313" key="1">
    <source>
        <dbReference type="EMBL" id="MCQ4948093.1"/>
    </source>
</evidence>
<sequence>MKKLIGLLTALLVIGSLVAIAGDKPADRFYSGGSQMTSACDLRI</sequence>
<organism evidence="2 3">
    <name type="scientific">Bittarella massiliensis</name>
    <name type="common">ex Durand et al. 2017</name>
    <dbReference type="NCBI Taxonomy" id="1720313"/>
    <lineage>
        <taxon>Bacteria</taxon>
        <taxon>Bacillati</taxon>
        <taxon>Bacillota</taxon>
        <taxon>Clostridia</taxon>
        <taxon>Eubacteriales</taxon>
        <taxon>Oscillospiraceae</taxon>
        <taxon>Bittarella (ex Durand et al. 2017)</taxon>
    </lineage>
</organism>
<reference evidence="2" key="1">
    <citation type="submission" date="2016-11" db="EMBL/GenBank/DDBJ databases">
        <authorList>
            <person name="Varghese N."/>
            <person name="Submissions S."/>
        </authorList>
    </citation>
    <scope>NUCLEOTIDE SEQUENCE</scope>
    <source>
        <strain evidence="2">DSM 4029</strain>
    </source>
</reference>
<comment type="caution">
    <text evidence="2">The sequence shown here is derived from an EMBL/GenBank/DDBJ whole genome shotgun (WGS) entry which is preliminary data.</text>
</comment>
<proteinExistence type="predicted"/>
<reference evidence="1" key="3">
    <citation type="submission" date="2022-06" db="EMBL/GenBank/DDBJ databases">
        <title>Isolation of gut microbiota from human fecal samples.</title>
        <authorList>
            <person name="Pamer E.G."/>
            <person name="Barat B."/>
            <person name="Waligurski E."/>
            <person name="Medina S."/>
            <person name="Paddock L."/>
            <person name="Mostad J."/>
        </authorList>
    </citation>
    <scope>NUCLEOTIDE SEQUENCE</scope>
    <source>
        <strain evidence="1">DFI.7.96</strain>
    </source>
</reference>